<keyword evidence="2" id="KW-1185">Reference proteome</keyword>
<dbReference type="PANTHER" id="PTHR13639">
    <property type="entry name" value="CYTOCHROME C OXIDASE ASSEMBLY FACTOR 4 HOMOLOG, MITOCHONDRIAL"/>
    <property type="match status" value="1"/>
</dbReference>
<proteinExistence type="predicted"/>
<reference evidence="1 2" key="1">
    <citation type="submission" date="2018-10" db="EMBL/GenBank/DDBJ databases">
        <authorList>
            <consortium name="Pathogen Informatics"/>
        </authorList>
    </citation>
    <scope>NUCLEOTIDE SEQUENCE [LARGE SCALE GENOMIC DNA]</scope>
</reference>
<organism evidence="1 2">
    <name type="scientific">Mesocestoides corti</name>
    <name type="common">Flatworm</name>
    <dbReference type="NCBI Taxonomy" id="53468"/>
    <lineage>
        <taxon>Eukaryota</taxon>
        <taxon>Metazoa</taxon>
        <taxon>Spiralia</taxon>
        <taxon>Lophotrochozoa</taxon>
        <taxon>Platyhelminthes</taxon>
        <taxon>Cestoda</taxon>
        <taxon>Eucestoda</taxon>
        <taxon>Cyclophyllidea</taxon>
        <taxon>Mesocestoididae</taxon>
        <taxon>Mesocestoides</taxon>
    </lineage>
</organism>
<gene>
    <name evidence="1" type="ORF">MCOS_LOCUS6981</name>
</gene>
<name>A0A3P6HQI1_MESCO</name>
<dbReference type="GO" id="GO:0005758">
    <property type="term" value="C:mitochondrial intermembrane space"/>
    <property type="evidence" value="ECO:0007669"/>
    <property type="project" value="InterPro"/>
</dbReference>
<evidence type="ECO:0000313" key="2">
    <source>
        <dbReference type="Proteomes" id="UP000267029"/>
    </source>
</evidence>
<dbReference type="PROSITE" id="PS51808">
    <property type="entry name" value="CHCH"/>
    <property type="match status" value="1"/>
</dbReference>
<dbReference type="OrthoDB" id="5586401at2759"/>
<protein>
    <recommendedName>
        <fullName evidence="3">CHCH domain-containing protein</fullName>
    </recommendedName>
</protein>
<dbReference type="InterPro" id="IPR039870">
    <property type="entry name" value="Coa4-like"/>
</dbReference>
<evidence type="ECO:0008006" key="3">
    <source>
        <dbReference type="Google" id="ProtNLM"/>
    </source>
</evidence>
<evidence type="ECO:0000313" key="1">
    <source>
        <dbReference type="EMBL" id="VDD80978.1"/>
    </source>
</evidence>
<accession>A0A3P6HQI1</accession>
<sequence length="72" mass="8751">MLTKMFNKHFLPKSPNILHSYDEEEDEVIKMIKRTGCLNEHNDIMECMFEHKDWRKCQDKVKAFRTCMSKKN</sequence>
<dbReference type="GO" id="GO:0033617">
    <property type="term" value="P:mitochondrial respiratory chain complex IV assembly"/>
    <property type="evidence" value="ECO:0007669"/>
    <property type="project" value="InterPro"/>
</dbReference>
<dbReference type="PANTHER" id="PTHR13639:SF2">
    <property type="entry name" value="CYTOCHROME C OXIDASE ASSEMBLY FACTOR 4 HOMOLOG, MITOCHONDRIAL"/>
    <property type="match status" value="1"/>
</dbReference>
<dbReference type="AlphaFoldDB" id="A0A3P6HQI1"/>
<dbReference type="Proteomes" id="UP000267029">
    <property type="component" value="Unassembled WGS sequence"/>
</dbReference>
<dbReference type="STRING" id="53468.A0A3P6HQI1"/>
<dbReference type="EMBL" id="UXSR01005313">
    <property type="protein sequence ID" value="VDD80978.1"/>
    <property type="molecule type" value="Genomic_DNA"/>
</dbReference>